<gene>
    <name evidence="1" type="ORF">FHW37_11147</name>
</gene>
<protein>
    <submittedName>
        <fullName evidence="1">Glc operon protein GlcG</fullName>
    </submittedName>
</protein>
<accession>A0A561QB14</accession>
<dbReference type="OrthoDB" id="9815788at2"/>
<organism evidence="1 2">
    <name type="scientific">Neorhizobium alkalisoli</name>
    <dbReference type="NCBI Taxonomy" id="528178"/>
    <lineage>
        <taxon>Bacteria</taxon>
        <taxon>Pseudomonadati</taxon>
        <taxon>Pseudomonadota</taxon>
        <taxon>Alphaproteobacteria</taxon>
        <taxon>Hyphomicrobiales</taxon>
        <taxon>Rhizobiaceae</taxon>
        <taxon>Rhizobium/Agrobacterium group</taxon>
        <taxon>Neorhizobium</taxon>
    </lineage>
</organism>
<dbReference type="InterPro" id="IPR038084">
    <property type="entry name" value="PduO/GlcC-like_sf"/>
</dbReference>
<dbReference type="InterPro" id="IPR052517">
    <property type="entry name" value="GlcG_carb_metab_protein"/>
</dbReference>
<name>A0A561QB14_9HYPH</name>
<dbReference type="PANTHER" id="PTHR34309">
    <property type="entry name" value="SLR1406 PROTEIN"/>
    <property type="match status" value="1"/>
</dbReference>
<dbReference type="RefSeq" id="WP_145642344.1">
    <property type="nucleotide sequence ID" value="NZ_VIWP01000011.1"/>
</dbReference>
<dbReference type="PANTHER" id="PTHR34309:SF1">
    <property type="entry name" value="PROTEIN GLCG"/>
    <property type="match status" value="1"/>
</dbReference>
<evidence type="ECO:0000313" key="1">
    <source>
        <dbReference type="EMBL" id="TWF47544.1"/>
    </source>
</evidence>
<reference evidence="1 2" key="1">
    <citation type="submission" date="2019-06" db="EMBL/GenBank/DDBJ databases">
        <title>Sorghum-associated microbial communities from plants grown in Nebraska, USA.</title>
        <authorList>
            <person name="Schachtman D."/>
        </authorList>
    </citation>
    <scope>NUCLEOTIDE SEQUENCE [LARGE SCALE GENOMIC DNA]</scope>
    <source>
        <strain evidence="1 2">1225</strain>
    </source>
</reference>
<evidence type="ECO:0000313" key="2">
    <source>
        <dbReference type="Proteomes" id="UP000320653"/>
    </source>
</evidence>
<dbReference type="SUPFAM" id="SSF143744">
    <property type="entry name" value="GlcG-like"/>
    <property type="match status" value="1"/>
</dbReference>
<dbReference type="AlphaFoldDB" id="A0A561QB14"/>
<dbReference type="EMBL" id="VIWP01000011">
    <property type="protein sequence ID" value="TWF47544.1"/>
    <property type="molecule type" value="Genomic_DNA"/>
</dbReference>
<sequence length="133" mass="13906">MKTKTVLTAQDAAKITEACKSEAEQNGWKMSVAVVDDGGRLLSVVRFNDATYDTAGVALRKAETAAMNRSPSAEVEEMERDRLTMLALGDRLPLQGGIPALRNGECLGGIGVSGGLSTQDEQVARAGLAALGI</sequence>
<comment type="caution">
    <text evidence="1">The sequence shown here is derived from an EMBL/GenBank/DDBJ whole genome shotgun (WGS) entry which is preliminary data.</text>
</comment>
<dbReference type="InterPro" id="IPR005624">
    <property type="entry name" value="PduO/GlcC-like"/>
</dbReference>
<keyword evidence="2" id="KW-1185">Reference proteome</keyword>
<dbReference type="Proteomes" id="UP000320653">
    <property type="component" value="Unassembled WGS sequence"/>
</dbReference>
<proteinExistence type="predicted"/>
<dbReference type="Pfam" id="PF03928">
    <property type="entry name" value="HbpS-like"/>
    <property type="match status" value="1"/>
</dbReference>
<dbReference type="Gene3D" id="3.30.450.150">
    <property type="entry name" value="Haem-degrading domain"/>
    <property type="match status" value="1"/>
</dbReference>